<reference evidence="4 5" key="1">
    <citation type="submission" date="2018-08" db="EMBL/GenBank/DDBJ databases">
        <title>A genome reference for cultivated species of the human gut microbiota.</title>
        <authorList>
            <person name="Zou Y."/>
            <person name="Xue W."/>
            <person name="Luo G."/>
        </authorList>
    </citation>
    <scope>NUCLEOTIDE SEQUENCE [LARGE SCALE GENOMIC DNA]</scope>
    <source>
        <strain evidence="4 5">AM22-1</strain>
    </source>
</reference>
<organism evidence="4 5">
    <name type="scientific">Segatella copri</name>
    <dbReference type="NCBI Taxonomy" id="165179"/>
    <lineage>
        <taxon>Bacteria</taxon>
        <taxon>Pseudomonadati</taxon>
        <taxon>Bacteroidota</taxon>
        <taxon>Bacteroidia</taxon>
        <taxon>Bacteroidales</taxon>
        <taxon>Prevotellaceae</taxon>
        <taxon>Segatella</taxon>
    </lineage>
</organism>
<feature type="domain" description="Phage integrase SAM-like" evidence="3">
    <location>
        <begin position="99"/>
        <end position="189"/>
    </location>
</feature>
<dbReference type="RefSeq" id="WP_118200316.1">
    <property type="nucleotide sequence ID" value="NZ_QRIE01000015.1"/>
</dbReference>
<dbReference type="Gene3D" id="1.10.150.130">
    <property type="match status" value="1"/>
</dbReference>
<dbReference type="InterPro" id="IPR050090">
    <property type="entry name" value="Tyrosine_recombinase_XerCD"/>
</dbReference>
<name>A0A3R6EE04_9BACT</name>
<dbReference type="GO" id="GO:0015074">
    <property type="term" value="P:DNA integration"/>
    <property type="evidence" value="ECO:0007669"/>
    <property type="project" value="InterPro"/>
</dbReference>
<dbReference type="InterPro" id="IPR010998">
    <property type="entry name" value="Integrase_recombinase_N"/>
</dbReference>
<keyword evidence="1" id="KW-0238">DNA-binding</keyword>
<gene>
    <name evidence="4" type="ORF">DW250_03280</name>
</gene>
<evidence type="ECO:0000256" key="1">
    <source>
        <dbReference type="ARBA" id="ARBA00023125"/>
    </source>
</evidence>
<dbReference type="Gene3D" id="1.10.443.10">
    <property type="entry name" value="Intergrase catalytic core"/>
    <property type="match status" value="1"/>
</dbReference>
<dbReference type="InterPro" id="IPR013762">
    <property type="entry name" value="Integrase-like_cat_sf"/>
</dbReference>
<evidence type="ECO:0000313" key="5">
    <source>
        <dbReference type="Proteomes" id="UP000286501"/>
    </source>
</evidence>
<dbReference type="InterPro" id="IPR011010">
    <property type="entry name" value="DNA_brk_join_enz"/>
</dbReference>
<dbReference type="Pfam" id="PF13102">
    <property type="entry name" value="Phage_int_SAM_5"/>
    <property type="match status" value="1"/>
</dbReference>
<dbReference type="Proteomes" id="UP000286501">
    <property type="component" value="Unassembled WGS sequence"/>
</dbReference>
<protein>
    <submittedName>
        <fullName evidence="4">Recombinase</fullName>
    </submittedName>
</protein>
<comment type="caution">
    <text evidence="4">The sequence shown here is derived from an EMBL/GenBank/DDBJ whole genome shotgun (WGS) entry which is preliminary data.</text>
</comment>
<sequence length="393" mass="45984">MNSIKTYVEGKSLKVFFIISYQGKRFQVYTGITSTVKFSGMVFPKSVPNARAKTAMLARLFASVEEYVYMNGDLPAARMKDEIKAIINGRAASVEKNILYYIDEFIKTKAKDSTKEIFLRTKKRIESFDEHADFDNIDRDWLERFQAHELLKGRMSGGIAIDLRNIRTVFNWAIDNEITTKYPFRKFSIKTERQQYLYLSAEEMREYRDFPVEPFMEKYRDLFMLGFYLVGINLSDLLELPDDCIKKGRIQYKRNKTGRLYDIKVEPEAMEIIKKYKGKDHLLCILDDGTKESSFRRTLGDYLKRIGPTEMKKNKRGALIKKEIKPLHKDIVWYTARRSWATIAASIDIPKEVIGKALGHSEWDSSTTDLYIQFDNKKIDEANRKVIDYLNKQ</sequence>
<dbReference type="AlphaFoldDB" id="A0A3R6EE04"/>
<dbReference type="InterPro" id="IPR025269">
    <property type="entry name" value="SAM-like_dom"/>
</dbReference>
<dbReference type="EMBL" id="QRIN01000009">
    <property type="protein sequence ID" value="RHG68101.1"/>
    <property type="molecule type" value="Genomic_DNA"/>
</dbReference>
<dbReference type="GO" id="GO:0003677">
    <property type="term" value="F:DNA binding"/>
    <property type="evidence" value="ECO:0007669"/>
    <property type="project" value="UniProtKB-KW"/>
</dbReference>
<dbReference type="PANTHER" id="PTHR30349:SF64">
    <property type="entry name" value="PROPHAGE INTEGRASE INTD-RELATED"/>
    <property type="match status" value="1"/>
</dbReference>
<dbReference type="SUPFAM" id="SSF56349">
    <property type="entry name" value="DNA breaking-rejoining enzymes"/>
    <property type="match status" value="1"/>
</dbReference>
<evidence type="ECO:0000256" key="2">
    <source>
        <dbReference type="ARBA" id="ARBA00023172"/>
    </source>
</evidence>
<proteinExistence type="predicted"/>
<evidence type="ECO:0000313" key="4">
    <source>
        <dbReference type="EMBL" id="RHG68101.1"/>
    </source>
</evidence>
<dbReference type="PANTHER" id="PTHR30349">
    <property type="entry name" value="PHAGE INTEGRASE-RELATED"/>
    <property type="match status" value="1"/>
</dbReference>
<evidence type="ECO:0000259" key="3">
    <source>
        <dbReference type="Pfam" id="PF13102"/>
    </source>
</evidence>
<keyword evidence="2" id="KW-0233">DNA recombination</keyword>
<accession>A0A3R6EE04</accession>
<dbReference type="GO" id="GO:0006310">
    <property type="term" value="P:DNA recombination"/>
    <property type="evidence" value="ECO:0007669"/>
    <property type="project" value="UniProtKB-KW"/>
</dbReference>